<keyword evidence="5" id="KW-1185">Reference proteome</keyword>
<dbReference type="InterPro" id="IPR010131">
    <property type="entry name" value="MdtP/NodT-like"/>
</dbReference>
<reference evidence="5" key="1">
    <citation type="journal article" date="2019" name="Int. J. Syst. Evol. Microbiol.">
        <title>The Global Catalogue of Microorganisms (GCM) 10K type strain sequencing project: providing services to taxonomists for standard genome sequencing and annotation.</title>
        <authorList>
            <consortium name="The Broad Institute Genomics Platform"/>
            <consortium name="The Broad Institute Genome Sequencing Center for Infectious Disease"/>
            <person name="Wu L."/>
            <person name="Ma J."/>
        </authorList>
    </citation>
    <scope>NUCLEOTIDE SEQUENCE [LARGE SCALE GENOMIC DNA]</scope>
    <source>
        <strain evidence="5">JCM 19134</strain>
    </source>
</reference>
<sequence>MQQNIADSTEFTPQKWANSAGEQQLKKARQVDWLAEFKDERLSSLVVTALNNNLDLAIAAANVEQATAAATQAGAQLKPQVNLAFANARTGNVESSASQSSSQSVSLQIGWEADLWGRIRSGQRAAVASAQAAAADYQYAQQSMAAATARAYFIAVEAGQQVAILTDILDALENTARIVNVQYKNGLASAQDVSLTNSDLASTREQLITLKASRREALRALEVLLGQYPSGDLSVSAKLPSLPAMPPAGVPAEVLERRPDLIASERRVAAAFNALQQAKAAKLPQLSLTSNIGGSSTALSEITDPSNVAWQLASNLLAPLFDGGARQAAVDSANAAQKQAVASYAQSALAAFSDVETNLDLATTLTARERELSFALKEATKAYRIASLNHKEGEIGLLDLLAVQQRVLSANSSLVSVKRLQLEQRVNLYLALGGDWAI</sequence>
<dbReference type="AlphaFoldDB" id="A0AAV3U373"/>
<dbReference type="EMBL" id="BAABLX010000024">
    <property type="protein sequence ID" value="GAA4945088.1"/>
    <property type="molecule type" value="Genomic_DNA"/>
</dbReference>
<organism evidence="4 5">
    <name type="scientific">Halioxenophilus aromaticivorans</name>
    <dbReference type="NCBI Taxonomy" id="1306992"/>
    <lineage>
        <taxon>Bacteria</taxon>
        <taxon>Pseudomonadati</taxon>
        <taxon>Pseudomonadota</taxon>
        <taxon>Gammaproteobacteria</taxon>
        <taxon>Alteromonadales</taxon>
        <taxon>Alteromonadaceae</taxon>
        <taxon>Halioxenophilus</taxon>
    </lineage>
</organism>
<evidence type="ECO:0000313" key="5">
    <source>
        <dbReference type="Proteomes" id="UP001409585"/>
    </source>
</evidence>
<dbReference type="NCBIfam" id="TIGR01845">
    <property type="entry name" value="outer_NodT"/>
    <property type="match status" value="1"/>
</dbReference>
<comment type="similarity">
    <text evidence="1 2">Belongs to the outer membrane factor (OMF) (TC 1.B.17) family.</text>
</comment>
<comment type="caution">
    <text evidence="4">The sequence shown here is derived from an EMBL/GenBank/DDBJ whole genome shotgun (WGS) entry which is preliminary data.</text>
</comment>
<dbReference type="GO" id="GO:0009279">
    <property type="term" value="C:cell outer membrane"/>
    <property type="evidence" value="ECO:0007669"/>
    <property type="project" value="UniProtKB-SubCell"/>
</dbReference>
<keyword evidence="2" id="KW-0564">Palmitate</keyword>
<evidence type="ECO:0000256" key="2">
    <source>
        <dbReference type="RuleBase" id="RU362097"/>
    </source>
</evidence>
<accession>A0AAV3U373</accession>
<evidence type="ECO:0000256" key="1">
    <source>
        <dbReference type="ARBA" id="ARBA00007613"/>
    </source>
</evidence>
<protein>
    <submittedName>
        <fullName evidence="4">Efflux transporter outer membrane subunit</fullName>
    </submittedName>
</protein>
<dbReference type="Proteomes" id="UP001409585">
    <property type="component" value="Unassembled WGS sequence"/>
</dbReference>
<dbReference type="GO" id="GO:0015562">
    <property type="term" value="F:efflux transmembrane transporter activity"/>
    <property type="evidence" value="ECO:0007669"/>
    <property type="project" value="InterPro"/>
</dbReference>
<dbReference type="Gene3D" id="2.20.200.10">
    <property type="entry name" value="Outer membrane efflux proteins (OEP)"/>
    <property type="match status" value="1"/>
</dbReference>
<dbReference type="InterPro" id="IPR003423">
    <property type="entry name" value="OMP_efflux"/>
</dbReference>
<keyword evidence="2" id="KW-0472">Membrane</keyword>
<gene>
    <name evidence="4" type="ORF">GCM10025791_25290</name>
</gene>
<proteinExistence type="inferred from homology"/>
<name>A0AAV3U373_9ALTE</name>
<evidence type="ECO:0000256" key="3">
    <source>
        <dbReference type="SAM" id="MobiDB-lite"/>
    </source>
</evidence>
<dbReference type="Pfam" id="PF02321">
    <property type="entry name" value="OEP"/>
    <property type="match status" value="2"/>
</dbReference>
<comment type="subcellular location">
    <subcellularLocation>
        <location evidence="2">Cell outer membrane</location>
        <topology evidence="2">Lipid-anchor</topology>
    </subcellularLocation>
</comment>
<dbReference type="PANTHER" id="PTHR30203">
    <property type="entry name" value="OUTER MEMBRANE CATION EFFLUX PROTEIN"/>
    <property type="match status" value="1"/>
</dbReference>
<keyword evidence="2" id="KW-1134">Transmembrane beta strand</keyword>
<dbReference type="SUPFAM" id="SSF56954">
    <property type="entry name" value="Outer membrane efflux proteins (OEP)"/>
    <property type="match status" value="1"/>
</dbReference>
<evidence type="ECO:0000313" key="4">
    <source>
        <dbReference type="EMBL" id="GAA4945088.1"/>
    </source>
</evidence>
<keyword evidence="2" id="KW-0812">Transmembrane</keyword>
<dbReference type="RefSeq" id="WP_345422566.1">
    <property type="nucleotide sequence ID" value="NZ_AP031496.1"/>
</dbReference>
<keyword evidence="2" id="KW-0449">Lipoprotein</keyword>
<feature type="region of interest" description="Disordered" evidence="3">
    <location>
        <begin position="1"/>
        <end position="23"/>
    </location>
</feature>
<dbReference type="PANTHER" id="PTHR30203:SF29">
    <property type="entry name" value="PROTEIN CYAE"/>
    <property type="match status" value="1"/>
</dbReference>
<dbReference type="Gene3D" id="1.20.1600.10">
    <property type="entry name" value="Outer membrane efflux proteins (OEP)"/>
    <property type="match status" value="1"/>
</dbReference>
<feature type="compositionally biased region" description="Polar residues" evidence="3">
    <location>
        <begin position="1"/>
        <end position="22"/>
    </location>
</feature>